<feature type="compositionally biased region" description="Acidic residues" evidence="1">
    <location>
        <begin position="276"/>
        <end position="293"/>
    </location>
</feature>
<feature type="compositionally biased region" description="Basic and acidic residues" evidence="1">
    <location>
        <begin position="258"/>
        <end position="275"/>
    </location>
</feature>
<dbReference type="EnsemblMetazoa" id="CJA18299.1">
    <property type="protein sequence ID" value="CJA18299.1"/>
    <property type="gene ID" value="WBGene00137502"/>
</dbReference>
<feature type="compositionally biased region" description="Polar residues" evidence="1">
    <location>
        <begin position="242"/>
        <end position="255"/>
    </location>
</feature>
<evidence type="ECO:0000313" key="2">
    <source>
        <dbReference type="EnsemblMetazoa" id="CJA18299.1"/>
    </source>
</evidence>
<accession>A0A8R1I1T4</accession>
<evidence type="ECO:0000313" key="3">
    <source>
        <dbReference type="Proteomes" id="UP000005237"/>
    </source>
</evidence>
<evidence type="ECO:0000256" key="1">
    <source>
        <dbReference type="SAM" id="MobiDB-lite"/>
    </source>
</evidence>
<keyword evidence="3" id="KW-1185">Reference proteome</keyword>
<name>A0A8R1I1T4_CAEJA</name>
<dbReference type="AlphaFoldDB" id="A0A8R1I1T4"/>
<sequence length="293" mass="33074">MNLPEIFQQPLPEYPITRYADPVKKNQNLIKEFKTVQGVVGFSLAGKQEAHGDCLVFAQDYLGKHFQKYPKPAPDARFIVPKTAVTVSVAMENFIMGNSCQEFFPDPKYSTEKKTDSYFSYQKFSKHVQATYYNENGVPYLAGLCYYPQLVSTSGRTCNQDGNALDRALERGEHFPAVDRTKTVAYVEKKRFGRFCKSSGGRVTVEVTGSGAKHVVWYGRGAVKYVDCSECNLENCCYQFMESPSHSPSKPTLTNKAGKKEEKIKKEVGELKEENAEFEEEKDFDFGDDITIA</sequence>
<dbReference type="PANTHER" id="PTHR34005:SF7">
    <property type="entry name" value="PROTEIN CBG26726"/>
    <property type="match status" value="1"/>
</dbReference>
<proteinExistence type="predicted"/>
<dbReference type="Proteomes" id="UP000005237">
    <property type="component" value="Unassembled WGS sequence"/>
</dbReference>
<reference evidence="2" key="2">
    <citation type="submission" date="2022-06" db="UniProtKB">
        <authorList>
            <consortium name="EnsemblMetazoa"/>
        </authorList>
    </citation>
    <scope>IDENTIFICATION</scope>
    <source>
        <strain evidence="2">DF5081</strain>
    </source>
</reference>
<dbReference type="PANTHER" id="PTHR34005">
    <property type="entry name" value="PROTEIN CBG15054-RELATED"/>
    <property type="match status" value="1"/>
</dbReference>
<reference evidence="3" key="1">
    <citation type="submission" date="2010-08" db="EMBL/GenBank/DDBJ databases">
        <authorList>
            <consortium name="Caenorhabditis japonica Sequencing Consortium"/>
            <person name="Wilson R.K."/>
        </authorList>
    </citation>
    <scope>NUCLEOTIDE SEQUENCE [LARGE SCALE GENOMIC DNA]</scope>
    <source>
        <strain evidence="3">DF5081</strain>
    </source>
</reference>
<protein>
    <submittedName>
        <fullName evidence="2">Uncharacterized protein</fullName>
    </submittedName>
</protein>
<feature type="region of interest" description="Disordered" evidence="1">
    <location>
        <begin position="242"/>
        <end position="293"/>
    </location>
</feature>
<organism evidence="2 3">
    <name type="scientific">Caenorhabditis japonica</name>
    <dbReference type="NCBI Taxonomy" id="281687"/>
    <lineage>
        <taxon>Eukaryota</taxon>
        <taxon>Metazoa</taxon>
        <taxon>Ecdysozoa</taxon>
        <taxon>Nematoda</taxon>
        <taxon>Chromadorea</taxon>
        <taxon>Rhabditida</taxon>
        <taxon>Rhabditina</taxon>
        <taxon>Rhabditomorpha</taxon>
        <taxon>Rhabditoidea</taxon>
        <taxon>Rhabditidae</taxon>
        <taxon>Peloderinae</taxon>
        <taxon>Caenorhabditis</taxon>
    </lineage>
</organism>